<keyword evidence="2" id="KW-1185">Reference proteome</keyword>
<reference evidence="2" key="1">
    <citation type="submission" date="2016-10" db="EMBL/GenBank/DDBJ databases">
        <authorList>
            <person name="Varghese N."/>
            <person name="Submissions S."/>
        </authorList>
    </citation>
    <scope>NUCLEOTIDE SEQUENCE [LARGE SCALE GENOMIC DNA]</scope>
    <source>
        <strain evidence="2">DSM 18733</strain>
    </source>
</reference>
<sequence>MKRNKKETGVKFEKLSKLARKIDKQLMELLVNELENFKLNASAQSSTIKIA</sequence>
<gene>
    <name evidence="1" type="ORF">SAMN05661044_04046</name>
</gene>
<evidence type="ECO:0000313" key="2">
    <source>
        <dbReference type="Proteomes" id="UP000199421"/>
    </source>
</evidence>
<dbReference type="RefSeq" id="WP_162276643.1">
    <property type="nucleotide sequence ID" value="NZ_FOAF01000006.1"/>
</dbReference>
<evidence type="ECO:0000313" key="1">
    <source>
        <dbReference type="EMBL" id="SEM02968.1"/>
    </source>
</evidence>
<dbReference type="EMBL" id="FOAF01000006">
    <property type="protein sequence ID" value="SEM02968.1"/>
    <property type="molecule type" value="Genomic_DNA"/>
</dbReference>
<organism evidence="1 2">
    <name type="scientific">Olivibacter domesticus</name>
    <name type="common">Pseudosphingobacterium domesticum</name>
    <dbReference type="NCBI Taxonomy" id="407022"/>
    <lineage>
        <taxon>Bacteria</taxon>
        <taxon>Pseudomonadati</taxon>
        <taxon>Bacteroidota</taxon>
        <taxon>Sphingobacteriia</taxon>
        <taxon>Sphingobacteriales</taxon>
        <taxon>Sphingobacteriaceae</taxon>
        <taxon>Olivibacter</taxon>
    </lineage>
</organism>
<dbReference type="STRING" id="407022.SAMN05661044_04046"/>
<dbReference type="Proteomes" id="UP000199421">
    <property type="component" value="Unassembled WGS sequence"/>
</dbReference>
<accession>A0A1H7V222</accession>
<proteinExistence type="predicted"/>
<dbReference type="AlphaFoldDB" id="A0A1H7V222"/>
<name>A0A1H7V222_OLID1</name>
<protein>
    <submittedName>
        <fullName evidence="1">Uncharacterized protein</fullName>
    </submittedName>
</protein>